<evidence type="ECO:0000256" key="3">
    <source>
        <dbReference type="ARBA" id="ARBA00022741"/>
    </source>
</evidence>
<dbReference type="InterPro" id="IPR053905">
    <property type="entry name" value="EF-G-like_DII"/>
</dbReference>
<keyword evidence="3" id="KW-0547">Nucleotide-binding</keyword>
<dbReference type="NCBIfam" id="TIGR00484">
    <property type="entry name" value="EF-G"/>
    <property type="match status" value="1"/>
</dbReference>
<dbReference type="InterPro" id="IPR009000">
    <property type="entry name" value="Transl_B-barrel_sf"/>
</dbReference>
<evidence type="ECO:0000256" key="5">
    <source>
        <dbReference type="ARBA" id="ARBA00023134"/>
    </source>
</evidence>
<dbReference type="RefSeq" id="WP_282010921.1">
    <property type="nucleotide sequence ID" value="NZ_OX336137.1"/>
</dbReference>
<evidence type="ECO:0000256" key="2">
    <source>
        <dbReference type="ARBA" id="ARBA00017872"/>
    </source>
</evidence>
<dbReference type="Pfam" id="PF03764">
    <property type="entry name" value="EFG_IV"/>
    <property type="match status" value="1"/>
</dbReference>
<dbReference type="Gene3D" id="3.30.70.240">
    <property type="match status" value="1"/>
</dbReference>
<dbReference type="PROSITE" id="PS51722">
    <property type="entry name" value="G_TR_2"/>
    <property type="match status" value="1"/>
</dbReference>
<dbReference type="InterPro" id="IPR000640">
    <property type="entry name" value="EFG_V-like"/>
</dbReference>
<dbReference type="PRINTS" id="PR00315">
    <property type="entry name" value="ELONGATNFCT"/>
</dbReference>
<dbReference type="CDD" id="cd04088">
    <property type="entry name" value="EFG_mtEFG_II"/>
    <property type="match status" value="1"/>
</dbReference>
<dbReference type="InterPro" id="IPR014721">
    <property type="entry name" value="Ribsml_uS5_D2-typ_fold_subgr"/>
</dbReference>
<dbReference type="Proteomes" id="UP001157733">
    <property type="component" value="Chromosome"/>
</dbReference>
<keyword evidence="5" id="KW-0342">GTP-binding</keyword>
<dbReference type="Gene3D" id="3.30.70.870">
    <property type="entry name" value="Elongation Factor G (Translational Gtpase), domain 3"/>
    <property type="match status" value="1"/>
</dbReference>
<dbReference type="SMART" id="SM00889">
    <property type="entry name" value="EFG_IV"/>
    <property type="match status" value="1"/>
</dbReference>
<dbReference type="CDD" id="cd03713">
    <property type="entry name" value="EFG_mtEFG_C"/>
    <property type="match status" value="1"/>
</dbReference>
<evidence type="ECO:0000313" key="9">
    <source>
        <dbReference type="EMBL" id="CAI2718010.1"/>
    </source>
</evidence>
<dbReference type="PANTHER" id="PTHR43261:SF7">
    <property type="entry name" value="ELONGATION FACTOR G-LIKE PROTEIN"/>
    <property type="match status" value="1"/>
</dbReference>
<dbReference type="Pfam" id="PF00679">
    <property type="entry name" value="EFG_C"/>
    <property type="match status" value="1"/>
</dbReference>
<name>A0ABN8VW56_9BACT</name>
<dbReference type="Gene3D" id="2.40.30.10">
    <property type="entry name" value="Translation factors"/>
    <property type="match status" value="1"/>
</dbReference>
<dbReference type="EMBL" id="OX336137">
    <property type="protein sequence ID" value="CAI2718010.1"/>
    <property type="molecule type" value="Genomic_DNA"/>
</dbReference>
<reference evidence="9 10" key="1">
    <citation type="submission" date="2022-09" db="EMBL/GenBank/DDBJ databases">
        <authorList>
            <person name="Kop L."/>
        </authorList>
    </citation>
    <scope>NUCLEOTIDE SEQUENCE [LARGE SCALE GENOMIC DNA]</scope>
    <source>
        <strain evidence="9 10">347</strain>
    </source>
</reference>
<gene>
    <name evidence="9" type="primary">fusA</name>
    <name evidence="9" type="ORF">NSPWAT_1151</name>
</gene>
<evidence type="ECO:0000256" key="4">
    <source>
        <dbReference type="ARBA" id="ARBA00022768"/>
    </source>
</evidence>
<dbReference type="PANTHER" id="PTHR43261">
    <property type="entry name" value="TRANSLATION ELONGATION FACTOR G-RELATED"/>
    <property type="match status" value="1"/>
</dbReference>
<comment type="function">
    <text evidence="6">Catalyzes the GTP-dependent ribosomal translocation step during translation elongation. During this step, the ribosome changes from the pre-translocational (PRE) to the post-translocational (POST) state as the newly formed A-site-bound peptidyl-tRNA and P-site-bound deacylated tRNA move to the P and E sites, respectively. Catalyzes the coordinated movement of the two tRNA molecules, the mRNA and conformational changes in the ribosome.</text>
</comment>
<dbReference type="InterPro" id="IPR035647">
    <property type="entry name" value="EFG_III/V"/>
</dbReference>
<dbReference type="InterPro" id="IPR035649">
    <property type="entry name" value="EFG_V"/>
</dbReference>
<protein>
    <recommendedName>
        <fullName evidence="2 7">Elongation factor G</fullName>
    </recommendedName>
</protein>
<evidence type="ECO:0000313" key="10">
    <source>
        <dbReference type="Proteomes" id="UP001157733"/>
    </source>
</evidence>
<dbReference type="GO" id="GO:0003746">
    <property type="term" value="F:translation elongation factor activity"/>
    <property type="evidence" value="ECO:0007669"/>
    <property type="project" value="UniProtKB-KW"/>
</dbReference>
<dbReference type="NCBIfam" id="NF009379">
    <property type="entry name" value="PRK12740.1-3"/>
    <property type="match status" value="1"/>
</dbReference>
<dbReference type="CDD" id="cd16262">
    <property type="entry name" value="EFG_III"/>
    <property type="match status" value="1"/>
</dbReference>
<keyword evidence="4 9" id="KW-0648">Protein biosynthesis</keyword>
<dbReference type="InterPro" id="IPR020568">
    <property type="entry name" value="Ribosomal_Su5_D2-typ_SF"/>
</dbReference>
<dbReference type="Pfam" id="PF00009">
    <property type="entry name" value="GTP_EFTU"/>
    <property type="match status" value="1"/>
</dbReference>
<evidence type="ECO:0000259" key="8">
    <source>
        <dbReference type="PROSITE" id="PS51722"/>
    </source>
</evidence>
<dbReference type="InterPro" id="IPR000795">
    <property type="entry name" value="T_Tr_GTP-bd_dom"/>
</dbReference>
<proteinExistence type="inferred from homology"/>
<dbReference type="InterPro" id="IPR009022">
    <property type="entry name" value="EFG_III"/>
</dbReference>
<dbReference type="SUPFAM" id="SSF54211">
    <property type="entry name" value="Ribosomal protein S5 domain 2-like"/>
    <property type="match status" value="1"/>
</dbReference>
<accession>A0ABN8VW56</accession>
<dbReference type="InterPro" id="IPR005517">
    <property type="entry name" value="Transl_elong_EFG/EF2_IV"/>
</dbReference>
<dbReference type="SUPFAM" id="SSF54980">
    <property type="entry name" value="EF-G C-terminal domain-like"/>
    <property type="match status" value="2"/>
</dbReference>
<sequence>MKPYSPEQIRNVGFIGHGGAGKTSIVESILYLTGVSDRLGKVGDTSSVMDFDPDEAKRGHSISASLSFCEFQKHKINILDTPGSNNFVTDTPGCIRVVDGVVAVISAEAGIQYYTEKTWQWADQQGLQKIIFISKMDSEKANLKATLDAAKKKLKINPMLVQVPVGSGEGFSGVVDLIENKYYQYEKGGKGMGSAQEIPAELVDEVETSRAELVEVVAEADDELIEHYLERGELTEEEFHTGLQMGIQNGQLVPVLLGSGTQNIGADRLLAAILEYLPSPDKHPARKARSLKDDKEVEIKADPAGPLAALVFKTVVDPYAGKLTLFRVFSGTLKGDSSVHNSREDHAERLSQLLTLQGKKQVPVTEVPAGDIGVVAKLKMTTTGDTLTAADSGVRFDPIPFPKPVLARAMIPKTRADEEKISNALARLVEEDPSLSVERDAQTHQLLVSGLGQEHLDVIIERLKRRFSVDVDTKPPKVPYRETIRGKTKVQGKHKKQSGGRGQYGDCWLEIMPLSRGRGFEFENKIVGGAIPKTYIPAVEKGIVEAMEHGTVANYPMVDVKVMLYDGSYHDVDSSEMAFKIAGSIGFKKGVKDCKPILLEPIMTMEVNVPSECVGDVMGDLNSKRGKIMGVDASDEDQTIRAHVPMASILNYAPELRALTAGRGVFVMEFDHYDDVPEHLTQKIVEETRAEAEASH</sequence>
<dbReference type="SUPFAM" id="SSF52540">
    <property type="entry name" value="P-loop containing nucleoside triphosphate hydrolases"/>
    <property type="match status" value="1"/>
</dbReference>
<evidence type="ECO:0000256" key="6">
    <source>
        <dbReference type="ARBA" id="ARBA00024731"/>
    </source>
</evidence>
<feature type="domain" description="Tr-type G" evidence="8">
    <location>
        <begin position="7"/>
        <end position="281"/>
    </location>
</feature>
<keyword evidence="10" id="KW-1185">Reference proteome</keyword>
<dbReference type="Pfam" id="PF14492">
    <property type="entry name" value="EFG_III"/>
    <property type="match status" value="1"/>
</dbReference>
<dbReference type="NCBIfam" id="NF009381">
    <property type="entry name" value="PRK12740.1-5"/>
    <property type="match status" value="1"/>
</dbReference>
<dbReference type="NCBIfam" id="NF009891">
    <property type="entry name" value="PRK13351.1-1"/>
    <property type="match status" value="1"/>
</dbReference>
<dbReference type="CDD" id="cd01434">
    <property type="entry name" value="EFG_mtEFG1_IV"/>
    <property type="match status" value="1"/>
</dbReference>
<dbReference type="Pfam" id="PF22042">
    <property type="entry name" value="EF-G_D2"/>
    <property type="match status" value="1"/>
</dbReference>
<dbReference type="InterPro" id="IPR004540">
    <property type="entry name" value="Transl_elong_EFG/EF2"/>
</dbReference>
<dbReference type="InterPro" id="IPR027417">
    <property type="entry name" value="P-loop_NTPase"/>
</dbReference>
<comment type="similarity">
    <text evidence="1">Belongs to the TRAFAC class translation factor GTPase superfamily. Classic translation factor GTPase family. EF-G/EF-2 subfamily.</text>
</comment>
<dbReference type="Gene3D" id="3.30.230.10">
    <property type="match status" value="1"/>
</dbReference>
<organism evidence="9 10">
    <name type="scientific">Nitrospina watsonii</name>
    <dbReference type="NCBI Taxonomy" id="1323948"/>
    <lineage>
        <taxon>Bacteria</taxon>
        <taxon>Pseudomonadati</taxon>
        <taxon>Nitrospinota/Tectimicrobiota group</taxon>
        <taxon>Nitrospinota</taxon>
        <taxon>Nitrospinia</taxon>
        <taxon>Nitrospinales</taxon>
        <taxon>Nitrospinaceae</taxon>
        <taxon>Nitrospina</taxon>
    </lineage>
</organism>
<dbReference type="InterPro" id="IPR005225">
    <property type="entry name" value="Small_GTP-bd"/>
</dbReference>
<dbReference type="InterPro" id="IPR041095">
    <property type="entry name" value="EFG_II"/>
</dbReference>
<evidence type="ECO:0000256" key="1">
    <source>
        <dbReference type="ARBA" id="ARBA00005870"/>
    </source>
</evidence>
<dbReference type="SUPFAM" id="SSF50447">
    <property type="entry name" value="Translation proteins"/>
    <property type="match status" value="1"/>
</dbReference>
<evidence type="ECO:0000256" key="7">
    <source>
        <dbReference type="NCBIfam" id="TIGR00484"/>
    </source>
</evidence>
<dbReference type="InterPro" id="IPR047872">
    <property type="entry name" value="EFG_IV"/>
</dbReference>
<dbReference type="CDD" id="cd04170">
    <property type="entry name" value="EF-G_bact"/>
    <property type="match status" value="1"/>
</dbReference>
<keyword evidence="4 9" id="KW-0251">Elongation factor</keyword>
<dbReference type="Gene3D" id="3.40.50.300">
    <property type="entry name" value="P-loop containing nucleotide triphosphate hydrolases"/>
    <property type="match status" value="1"/>
</dbReference>
<dbReference type="SMART" id="SM00838">
    <property type="entry name" value="EFG_C"/>
    <property type="match status" value="1"/>
</dbReference>
<dbReference type="NCBIfam" id="TIGR00231">
    <property type="entry name" value="small_GTP"/>
    <property type="match status" value="1"/>
</dbReference>